<dbReference type="PANTHER" id="PTHR43060">
    <property type="entry name" value="3-HYDROXYISOBUTYRATE DEHYDROGENASE-LIKE 1, MITOCHONDRIAL-RELATED"/>
    <property type="match status" value="1"/>
</dbReference>
<dbReference type="OMA" id="QMFMQAS"/>
<dbReference type="HOGENOM" id="CLU_035117_1_2_1"/>
<dbReference type="InterPro" id="IPR036291">
    <property type="entry name" value="NAD(P)-bd_dom_sf"/>
</dbReference>
<dbReference type="GO" id="GO:0016491">
    <property type="term" value="F:oxidoreductase activity"/>
    <property type="evidence" value="ECO:0007669"/>
    <property type="project" value="UniProtKB-KW"/>
</dbReference>
<dbReference type="GeneID" id="25266026"/>
<evidence type="ECO:0000256" key="4">
    <source>
        <dbReference type="PIRSR" id="PIRSR000103-1"/>
    </source>
</evidence>
<dbReference type="PROSITE" id="PS00895">
    <property type="entry name" value="3_HYDROXYISOBUT_DH"/>
    <property type="match status" value="1"/>
</dbReference>
<reference evidence="7 8" key="1">
    <citation type="submission" date="2014-05" db="EMBL/GenBank/DDBJ databases">
        <title>Draft genome sequence of a rare smut relative, Tilletiaria anomala UBC 951.</title>
        <authorList>
            <consortium name="DOE Joint Genome Institute"/>
            <person name="Toome M."/>
            <person name="Kuo A."/>
            <person name="Henrissat B."/>
            <person name="Lipzen A."/>
            <person name="Tritt A."/>
            <person name="Yoshinaga Y."/>
            <person name="Zane M."/>
            <person name="Barry K."/>
            <person name="Grigoriev I.V."/>
            <person name="Spatafora J.W."/>
            <person name="Aimea M.C."/>
        </authorList>
    </citation>
    <scope>NUCLEOTIDE SEQUENCE [LARGE SCALE GENOMIC DNA]</scope>
    <source>
        <strain evidence="7 8">UBC 951</strain>
    </source>
</reference>
<name>A0A066VUZ2_TILAU</name>
<organism evidence="7 8">
    <name type="scientific">Tilletiaria anomala (strain ATCC 24038 / CBS 436.72 / UBC 951)</name>
    <dbReference type="NCBI Taxonomy" id="1037660"/>
    <lineage>
        <taxon>Eukaryota</taxon>
        <taxon>Fungi</taxon>
        <taxon>Dikarya</taxon>
        <taxon>Basidiomycota</taxon>
        <taxon>Ustilaginomycotina</taxon>
        <taxon>Exobasidiomycetes</taxon>
        <taxon>Georgefischeriales</taxon>
        <taxon>Tilletiariaceae</taxon>
        <taxon>Tilletiaria</taxon>
    </lineage>
</organism>
<feature type="domain" description="3-hydroxyisobutyrate dehydrogenase-like NAD-binding" evidence="6">
    <location>
        <begin position="169"/>
        <end position="288"/>
    </location>
</feature>
<dbReference type="GO" id="GO:0050661">
    <property type="term" value="F:NADP binding"/>
    <property type="evidence" value="ECO:0007669"/>
    <property type="project" value="InterPro"/>
</dbReference>
<feature type="active site" evidence="4">
    <location>
        <position position="174"/>
    </location>
</feature>
<dbReference type="InterPro" id="IPR002204">
    <property type="entry name" value="3-OH-isobutyrate_DH-rel_CS"/>
</dbReference>
<dbReference type="PANTHER" id="PTHR43060:SF15">
    <property type="entry name" value="3-HYDROXYISOBUTYRATE DEHYDROGENASE-LIKE 1, MITOCHONDRIAL-RELATED"/>
    <property type="match status" value="1"/>
</dbReference>
<dbReference type="Gene3D" id="3.40.50.720">
    <property type="entry name" value="NAD(P)-binding Rossmann-like Domain"/>
    <property type="match status" value="1"/>
</dbReference>
<dbReference type="InParanoid" id="A0A066VUZ2"/>
<accession>A0A066VUZ2</accession>
<dbReference type="InterPro" id="IPR029154">
    <property type="entry name" value="HIBADH-like_NADP-bd"/>
</dbReference>
<dbReference type="InterPro" id="IPR008927">
    <property type="entry name" value="6-PGluconate_DH-like_C_sf"/>
</dbReference>
<dbReference type="OrthoDB" id="435038at2759"/>
<dbReference type="Gene3D" id="1.10.1040.10">
    <property type="entry name" value="N-(1-d-carboxylethyl)-l-norvaline Dehydrogenase, domain 2"/>
    <property type="match status" value="1"/>
</dbReference>
<evidence type="ECO:0000259" key="5">
    <source>
        <dbReference type="Pfam" id="PF03446"/>
    </source>
</evidence>
<dbReference type="EMBL" id="JMSN01000043">
    <property type="protein sequence ID" value="KDN45296.1"/>
    <property type="molecule type" value="Genomic_DNA"/>
</dbReference>
<evidence type="ECO:0000256" key="1">
    <source>
        <dbReference type="ARBA" id="ARBA00009080"/>
    </source>
</evidence>
<dbReference type="Proteomes" id="UP000027361">
    <property type="component" value="Unassembled WGS sequence"/>
</dbReference>
<dbReference type="InterPro" id="IPR015815">
    <property type="entry name" value="HIBADH-related"/>
</dbReference>
<comment type="similarity">
    <text evidence="1">Belongs to the HIBADH-related family.</text>
</comment>
<keyword evidence="8" id="KW-1185">Reference proteome</keyword>
<dbReference type="STRING" id="1037660.A0A066VUZ2"/>
<dbReference type="InterPro" id="IPR006115">
    <property type="entry name" value="6PGDH_NADP-bd"/>
</dbReference>
<dbReference type="RefSeq" id="XP_013243153.1">
    <property type="nucleotide sequence ID" value="XM_013387699.1"/>
</dbReference>
<sequence>MALSKSVCFVGLGAMGAGMAINIAKSGTPLTVFDIRDEAMQAIVPHGAKASKSTREAAQGADYLVLMVINDAQARQVLFQDGALESLKENGTVLLMSTISPATSAALGKEVEAKGRKYVDCPVSGGAVGANAGSLTLMASAKKSVYDDVEPLLRLMGTNLFHVGENCSAGQSMKAVNQVLCAVHLVAAAEALSFAKASGIDPKVALELMSGSAAQSWFLENRGKRMLQEEPEIKSAVNIIAKDAGIVVNAAREVGAALPLTAQALQIINSSQGRGEGLLDDSQLIRVYDMLNGLRGATAYRK</sequence>
<dbReference type="SUPFAM" id="SSF48179">
    <property type="entry name" value="6-phosphogluconate dehydrogenase C-terminal domain-like"/>
    <property type="match status" value="1"/>
</dbReference>
<dbReference type="InterPro" id="IPR013328">
    <property type="entry name" value="6PGD_dom2"/>
</dbReference>
<evidence type="ECO:0000313" key="7">
    <source>
        <dbReference type="EMBL" id="KDN45296.1"/>
    </source>
</evidence>
<comment type="caution">
    <text evidence="7">The sequence shown here is derived from an EMBL/GenBank/DDBJ whole genome shotgun (WGS) entry which is preliminary data.</text>
</comment>
<dbReference type="SUPFAM" id="SSF51735">
    <property type="entry name" value="NAD(P)-binding Rossmann-fold domains"/>
    <property type="match status" value="1"/>
</dbReference>
<proteinExistence type="inferred from homology"/>
<dbReference type="GO" id="GO:0051287">
    <property type="term" value="F:NAD binding"/>
    <property type="evidence" value="ECO:0007669"/>
    <property type="project" value="InterPro"/>
</dbReference>
<dbReference type="Pfam" id="PF14833">
    <property type="entry name" value="NAD_binding_11"/>
    <property type="match status" value="1"/>
</dbReference>
<keyword evidence="2" id="KW-0560">Oxidoreductase</keyword>
<evidence type="ECO:0000256" key="2">
    <source>
        <dbReference type="ARBA" id="ARBA00023002"/>
    </source>
</evidence>
<evidence type="ECO:0000259" key="6">
    <source>
        <dbReference type="Pfam" id="PF14833"/>
    </source>
</evidence>
<dbReference type="Pfam" id="PF03446">
    <property type="entry name" value="NAD_binding_2"/>
    <property type="match status" value="1"/>
</dbReference>
<dbReference type="PIRSF" id="PIRSF000103">
    <property type="entry name" value="HIBADH"/>
    <property type="match status" value="1"/>
</dbReference>
<evidence type="ECO:0000313" key="8">
    <source>
        <dbReference type="Proteomes" id="UP000027361"/>
    </source>
</evidence>
<feature type="domain" description="6-phosphogluconate dehydrogenase NADP-binding" evidence="5">
    <location>
        <begin position="7"/>
        <end position="164"/>
    </location>
</feature>
<keyword evidence="3" id="KW-0520">NAD</keyword>
<dbReference type="AlphaFoldDB" id="A0A066VUZ2"/>
<evidence type="ECO:0000256" key="3">
    <source>
        <dbReference type="ARBA" id="ARBA00023027"/>
    </source>
</evidence>
<protein>
    <submittedName>
        <fullName evidence="7">Putative 6-phosphogluconate dehydrogenase</fullName>
    </submittedName>
</protein>
<gene>
    <name evidence="7" type="ORF">K437DRAFT_268473</name>
</gene>